<organism evidence="1 2">
    <name type="scientific">Tanacetum coccineum</name>
    <dbReference type="NCBI Taxonomy" id="301880"/>
    <lineage>
        <taxon>Eukaryota</taxon>
        <taxon>Viridiplantae</taxon>
        <taxon>Streptophyta</taxon>
        <taxon>Embryophyta</taxon>
        <taxon>Tracheophyta</taxon>
        <taxon>Spermatophyta</taxon>
        <taxon>Magnoliopsida</taxon>
        <taxon>eudicotyledons</taxon>
        <taxon>Gunneridae</taxon>
        <taxon>Pentapetalae</taxon>
        <taxon>asterids</taxon>
        <taxon>campanulids</taxon>
        <taxon>Asterales</taxon>
        <taxon>Asteraceae</taxon>
        <taxon>Asteroideae</taxon>
        <taxon>Anthemideae</taxon>
        <taxon>Anthemidinae</taxon>
        <taxon>Tanacetum</taxon>
    </lineage>
</organism>
<gene>
    <name evidence="1" type="ORF">Tco_0656929</name>
</gene>
<sequence>MNLPLARSVETEFPAIAFNDGVSSEKPLSCEPTVSPLNDEIDFRILLDDSDDEYYMVIFDKNLFSYKIISTNDLKTDLESDNEKVNLPSLSSPEATISCFDDLDFFKDFENEFPAIVYIDAPTSKSDLLTEPIFNPQHINEFDLNGETSLSEYDEEEQNVLHQYLRYEGLQYTDADIVDFETRLTRIYRREVHRVHVFNFGGLADLMAKGLSARMLMEHKDAQRESLFTSQAWRRLFDIRGPLLELYSPNGGSGGLIEGRFGERCNGNGGRGGSMSRVGEGKVDSMDGIGGGSLAIRSMVSNDARGGGGLVVEGGSSPREGGEVNGGGVDLGVSKRLLLEVAGEMIGESGGIEVGEVGGGADT</sequence>
<dbReference type="Proteomes" id="UP001151760">
    <property type="component" value="Unassembled WGS sequence"/>
</dbReference>
<reference evidence="1" key="1">
    <citation type="journal article" date="2022" name="Int. J. Mol. Sci.">
        <title>Draft Genome of Tanacetum Coccineum: Genomic Comparison of Closely Related Tanacetum-Family Plants.</title>
        <authorList>
            <person name="Yamashiro T."/>
            <person name="Shiraishi A."/>
            <person name="Nakayama K."/>
            <person name="Satake H."/>
        </authorList>
    </citation>
    <scope>NUCLEOTIDE SEQUENCE</scope>
</reference>
<proteinExistence type="predicted"/>
<evidence type="ECO:0000313" key="2">
    <source>
        <dbReference type="Proteomes" id="UP001151760"/>
    </source>
</evidence>
<protein>
    <submittedName>
        <fullName evidence="1">Uncharacterized protein</fullName>
    </submittedName>
</protein>
<reference evidence="1" key="2">
    <citation type="submission" date="2022-01" db="EMBL/GenBank/DDBJ databases">
        <authorList>
            <person name="Yamashiro T."/>
            <person name="Shiraishi A."/>
            <person name="Satake H."/>
            <person name="Nakayama K."/>
        </authorList>
    </citation>
    <scope>NUCLEOTIDE SEQUENCE</scope>
</reference>
<keyword evidence="2" id="KW-1185">Reference proteome</keyword>
<dbReference type="EMBL" id="BQNB010009339">
    <property type="protein sequence ID" value="GJS62145.1"/>
    <property type="molecule type" value="Genomic_DNA"/>
</dbReference>
<evidence type="ECO:0000313" key="1">
    <source>
        <dbReference type="EMBL" id="GJS62145.1"/>
    </source>
</evidence>
<comment type="caution">
    <text evidence="1">The sequence shown here is derived from an EMBL/GenBank/DDBJ whole genome shotgun (WGS) entry which is preliminary data.</text>
</comment>
<accession>A0ABQ4XA59</accession>
<name>A0ABQ4XA59_9ASTR</name>